<dbReference type="PANTHER" id="PTHR30575">
    <property type="entry name" value="PEPTIDASE M20"/>
    <property type="match status" value="1"/>
</dbReference>
<dbReference type="Gene3D" id="3.30.70.360">
    <property type="match status" value="1"/>
</dbReference>
<dbReference type="Proteomes" id="UP000194903">
    <property type="component" value="Unassembled WGS sequence"/>
</dbReference>
<dbReference type="EMBL" id="NHOC01000004">
    <property type="protein sequence ID" value="OUM20957.1"/>
    <property type="molecule type" value="Genomic_DNA"/>
</dbReference>
<dbReference type="AlphaFoldDB" id="A0A252F5A7"/>
<evidence type="ECO:0000313" key="1">
    <source>
        <dbReference type="EMBL" id="OUM20957.1"/>
    </source>
</evidence>
<dbReference type="Pfam" id="PF01546">
    <property type="entry name" value="Peptidase_M20"/>
    <property type="match status" value="1"/>
</dbReference>
<dbReference type="InterPro" id="IPR002933">
    <property type="entry name" value="Peptidase_M20"/>
</dbReference>
<protein>
    <recommendedName>
        <fullName evidence="3">Amidohydrolase</fullName>
    </recommendedName>
</protein>
<dbReference type="SUPFAM" id="SSF55031">
    <property type="entry name" value="Bacterial exopeptidase dimerisation domain"/>
    <property type="match status" value="1"/>
</dbReference>
<dbReference type="GO" id="GO:0071713">
    <property type="term" value="F:para-aminobenzoyl-glutamate hydrolase activity"/>
    <property type="evidence" value="ECO:0007669"/>
    <property type="project" value="TreeGrafter"/>
</dbReference>
<organism evidence="1 2">
    <name type="scientific">Butyricicoccus porcorum</name>
    <dbReference type="NCBI Taxonomy" id="1945634"/>
    <lineage>
        <taxon>Bacteria</taxon>
        <taxon>Bacillati</taxon>
        <taxon>Bacillota</taxon>
        <taxon>Clostridia</taxon>
        <taxon>Eubacteriales</taxon>
        <taxon>Butyricicoccaceae</taxon>
        <taxon>Butyricicoccus</taxon>
    </lineage>
</organism>
<dbReference type="PANTHER" id="PTHR30575:SF3">
    <property type="entry name" value="PEPTIDASE M20 DIMERISATION DOMAIN-CONTAINING PROTEIN"/>
    <property type="match status" value="1"/>
</dbReference>
<dbReference type="InterPro" id="IPR036264">
    <property type="entry name" value="Bact_exopeptidase_dim_dom"/>
</dbReference>
<dbReference type="GO" id="GO:0046657">
    <property type="term" value="P:folic acid catabolic process"/>
    <property type="evidence" value="ECO:0007669"/>
    <property type="project" value="TreeGrafter"/>
</dbReference>
<name>A0A252F5A7_9FIRM</name>
<dbReference type="SUPFAM" id="SSF53187">
    <property type="entry name" value="Zn-dependent exopeptidases"/>
    <property type="match status" value="1"/>
</dbReference>
<dbReference type="GO" id="GO:0005737">
    <property type="term" value="C:cytoplasm"/>
    <property type="evidence" value="ECO:0007669"/>
    <property type="project" value="TreeGrafter"/>
</dbReference>
<gene>
    <name evidence="1" type="ORF">CBW42_05085</name>
</gene>
<dbReference type="OrthoDB" id="9781032at2"/>
<comment type="caution">
    <text evidence="1">The sequence shown here is derived from an EMBL/GenBank/DDBJ whole genome shotgun (WGS) entry which is preliminary data.</text>
</comment>
<dbReference type="RefSeq" id="WP_087018393.1">
    <property type="nucleotide sequence ID" value="NZ_CP178353.1"/>
</dbReference>
<dbReference type="InterPro" id="IPR052030">
    <property type="entry name" value="Peptidase_M20/M20A_hydrolases"/>
</dbReference>
<reference evidence="1 2" key="1">
    <citation type="submission" date="2017-05" db="EMBL/GenBank/DDBJ databases">
        <title>Butyricicoccus porcorum sp. nov. a butyrate-producing bacterium from the swine intestinal tract.</title>
        <authorList>
            <person name="Trachsel J."/>
            <person name="Humphrey S."/>
            <person name="Allen H.K."/>
        </authorList>
    </citation>
    <scope>NUCLEOTIDE SEQUENCE [LARGE SCALE GENOMIC DNA]</scope>
    <source>
        <strain evidence="1">BB10</strain>
    </source>
</reference>
<dbReference type="GO" id="GO:0016805">
    <property type="term" value="F:dipeptidase activity"/>
    <property type="evidence" value="ECO:0007669"/>
    <property type="project" value="TreeGrafter"/>
</dbReference>
<evidence type="ECO:0008006" key="3">
    <source>
        <dbReference type="Google" id="ProtNLM"/>
    </source>
</evidence>
<accession>A0A252F5A7</accession>
<dbReference type="Gene3D" id="3.40.630.10">
    <property type="entry name" value="Zn peptidases"/>
    <property type="match status" value="1"/>
</dbReference>
<proteinExistence type="predicted"/>
<evidence type="ECO:0000313" key="2">
    <source>
        <dbReference type="Proteomes" id="UP000194903"/>
    </source>
</evidence>
<keyword evidence="2" id="KW-1185">Reference proteome</keyword>
<sequence length="446" mass="47961">MNTIEARICRILDDHASELAAFANDIYAHAELGYTEHRTAQRVADWLEHLCGLHPETGLAVTGVRAQVGTARPAVCLIGELDGIRCPEHPLAVPETGMSHACGHHMQLAALAGAALALSDPEIAAELGGSAVFFAVPCEEHVPMNRMAQLQQDGVADYCGGKPQLLMDRAFDGIDVAVTTHAHMVHCDSDFLLGSNSTSGFLSKLIRIKGRASHTAISPEKGINALDVVTLARSAIGMLRSTFRDEDCIRIGEVVRMRSTAVNVVPDEVIVDLQVRAKTWDALLETDKKIDRAYRGAAYAFGADVEITDGMGYLPTVPCLPCEALTQAASLLADADGNTFESVSPLVHNAASTDVGDLSHRMPVVNFTFSGFSGTLHGADFRITNEKAAYVQPAKLAALTIYRLLRDNAAQARALTDRFQPTMTAEQYRAYAARFDSGFVGEPSPF</sequence>